<keyword evidence="2" id="KW-0479">Metal-binding</keyword>
<evidence type="ECO:0000259" key="5">
    <source>
        <dbReference type="PROSITE" id="PS51296"/>
    </source>
</evidence>
<keyword evidence="1" id="KW-0001">2Fe-2S</keyword>
<evidence type="ECO:0000313" key="6">
    <source>
        <dbReference type="EMBL" id="SVA07915.1"/>
    </source>
</evidence>
<reference evidence="6" key="1">
    <citation type="submission" date="2018-05" db="EMBL/GenBank/DDBJ databases">
        <authorList>
            <person name="Lanie J.A."/>
            <person name="Ng W.-L."/>
            <person name="Kazmierczak K.M."/>
            <person name="Andrzejewski T.M."/>
            <person name="Davidsen T.M."/>
            <person name="Wayne K.J."/>
            <person name="Tettelin H."/>
            <person name="Glass J.I."/>
            <person name="Rusch D."/>
            <person name="Podicherti R."/>
            <person name="Tsui H.-C.T."/>
            <person name="Winkler M.E."/>
        </authorList>
    </citation>
    <scope>NUCLEOTIDE SEQUENCE</scope>
</reference>
<evidence type="ECO:0000256" key="2">
    <source>
        <dbReference type="ARBA" id="ARBA00022723"/>
    </source>
</evidence>
<protein>
    <recommendedName>
        <fullName evidence="5">Rieske domain-containing protein</fullName>
    </recommendedName>
</protein>
<organism evidence="6">
    <name type="scientific">marine metagenome</name>
    <dbReference type="NCBI Taxonomy" id="408172"/>
    <lineage>
        <taxon>unclassified sequences</taxon>
        <taxon>metagenomes</taxon>
        <taxon>ecological metagenomes</taxon>
    </lineage>
</organism>
<gene>
    <name evidence="6" type="ORF">METZ01_LOCUS60769</name>
</gene>
<name>A0A381SV55_9ZZZZ</name>
<dbReference type="CDD" id="cd03467">
    <property type="entry name" value="Rieske"/>
    <property type="match status" value="1"/>
</dbReference>
<keyword evidence="3" id="KW-0408">Iron</keyword>
<dbReference type="GO" id="GO:0051537">
    <property type="term" value="F:2 iron, 2 sulfur cluster binding"/>
    <property type="evidence" value="ECO:0007669"/>
    <property type="project" value="UniProtKB-KW"/>
</dbReference>
<dbReference type="InterPro" id="IPR036922">
    <property type="entry name" value="Rieske_2Fe-2S_sf"/>
</dbReference>
<keyword evidence="4" id="KW-0411">Iron-sulfur</keyword>
<dbReference type="Pfam" id="PF00355">
    <property type="entry name" value="Rieske"/>
    <property type="match status" value="1"/>
</dbReference>
<evidence type="ECO:0000256" key="3">
    <source>
        <dbReference type="ARBA" id="ARBA00023004"/>
    </source>
</evidence>
<dbReference type="Gene3D" id="2.102.10.10">
    <property type="entry name" value="Rieske [2Fe-2S] iron-sulphur domain"/>
    <property type="match status" value="1"/>
</dbReference>
<proteinExistence type="predicted"/>
<dbReference type="PROSITE" id="PS51296">
    <property type="entry name" value="RIESKE"/>
    <property type="match status" value="1"/>
</dbReference>
<dbReference type="SUPFAM" id="SSF50022">
    <property type="entry name" value="ISP domain"/>
    <property type="match status" value="1"/>
</dbReference>
<dbReference type="GO" id="GO:0046872">
    <property type="term" value="F:metal ion binding"/>
    <property type="evidence" value="ECO:0007669"/>
    <property type="project" value="UniProtKB-KW"/>
</dbReference>
<dbReference type="InterPro" id="IPR017941">
    <property type="entry name" value="Rieske_2Fe-2S"/>
</dbReference>
<dbReference type="AlphaFoldDB" id="A0A381SV55"/>
<feature type="domain" description="Rieske" evidence="5">
    <location>
        <begin position="41"/>
        <end position="132"/>
    </location>
</feature>
<accession>A0A381SV55</accession>
<evidence type="ECO:0000256" key="1">
    <source>
        <dbReference type="ARBA" id="ARBA00022714"/>
    </source>
</evidence>
<evidence type="ECO:0000256" key="4">
    <source>
        <dbReference type="ARBA" id="ARBA00023014"/>
    </source>
</evidence>
<dbReference type="EMBL" id="UINC01003622">
    <property type="protein sequence ID" value="SVA07915.1"/>
    <property type="molecule type" value="Genomic_DNA"/>
</dbReference>
<sequence>MPGNPLGYALRRYTGSAILAEALNGDEDEIQPMAAYKKINVDLGLESDFTKLPAEVTVGDWSYFLARSRKGVYRLLSNVCPHQAEEVVDWTGVFMCPAHGWRFEYTEGVCVNGPNAKLVGFPVSMEDGHLIAELPDD</sequence>